<name>A0A6M5YKV2_9BACT</name>
<dbReference type="Gene3D" id="1.20.1600.10">
    <property type="entry name" value="Outer membrane efflux proteins (OEP)"/>
    <property type="match status" value="1"/>
</dbReference>
<feature type="region of interest" description="Disordered" evidence="1">
    <location>
        <begin position="64"/>
        <end position="103"/>
    </location>
</feature>
<evidence type="ECO:0000313" key="2">
    <source>
        <dbReference type="EMBL" id="QJW93632.1"/>
    </source>
</evidence>
<dbReference type="Proteomes" id="UP000503447">
    <property type="component" value="Chromosome"/>
</dbReference>
<feature type="region of interest" description="Disordered" evidence="1">
    <location>
        <begin position="1070"/>
        <end position="1107"/>
    </location>
</feature>
<evidence type="ECO:0000313" key="3">
    <source>
        <dbReference type="Proteomes" id="UP000503447"/>
    </source>
</evidence>
<dbReference type="InterPro" id="IPR010131">
    <property type="entry name" value="MdtP/NodT-like"/>
</dbReference>
<accession>A0A6M5YKV2</accession>
<evidence type="ECO:0000256" key="1">
    <source>
        <dbReference type="SAM" id="MobiDB-lite"/>
    </source>
</evidence>
<organism evidence="2 3">
    <name type="scientific">Frigoriglobus tundricola</name>
    <dbReference type="NCBI Taxonomy" id="2774151"/>
    <lineage>
        <taxon>Bacteria</taxon>
        <taxon>Pseudomonadati</taxon>
        <taxon>Planctomycetota</taxon>
        <taxon>Planctomycetia</taxon>
        <taxon>Gemmatales</taxon>
        <taxon>Gemmataceae</taxon>
        <taxon>Frigoriglobus</taxon>
    </lineage>
</organism>
<dbReference type="KEGG" id="ftj:FTUN_1140"/>
<dbReference type="EMBL" id="CP053452">
    <property type="protein sequence ID" value="QJW93632.1"/>
    <property type="molecule type" value="Genomic_DNA"/>
</dbReference>
<proteinExistence type="predicted"/>
<keyword evidence="3" id="KW-1185">Reference proteome</keyword>
<dbReference type="PANTHER" id="PTHR30203:SF33">
    <property type="entry name" value="BLR4455 PROTEIN"/>
    <property type="match status" value="1"/>
</dbReference>
<evidence type="ECO:0008006" key="4">
    <source>
        <dbReference type="Google" id="ProtNLM"/>
    </source>
</evidence>
<feature type="region of interest" description="Disordered" evidence="1">
    <location>
        <begin position="118"/>
        <end position="158"/>
    </location>
</feature>
<gene>
    <name evidence="2" type="ORF">FTUN_1140</name>
</gene>
<dbReference type="AlphaFoldDB" id="A0A6M5YKV2"/>
<feature type="compositionally biased region" description="Polar residues" evidence="1">
    <location>
        <begin position="89"/>
        <end position="98"/>
    </location>
</feature>
<feature type="region of interest" description="Disordered" evidence="1">
    <location>
        <begin position="204"/>
        <end position="230"/>
    </location>
</feature>
<protein>
    <recommendedName>
        <fullName evidence="4">Outer membrane efflux protein</fullName>
    </recommendedName>
</protein>
<dbReference type="GO" id="GO:0015562">
    <property type="term" value="F:efflux transmembrane transporter activity"/>
    <property type="evidence" value="ECO:0007669"/>
    <property type="project" value="InterPro"/>
</dbReference>
<sequence length="1107" mass="120465">MHGLARCLPPLSAVALLALVFGPGCTRHDFRRRADKDVEGIISQKNMFSAWEVKNWHVYPDPRSRYADNTNPDRPPYPPDDYAARLLSPNPQKPSKLSGTGRVDGEGYVAFLQQWDTENRTDESAGSIKPLPPPNLPEKRSAGGGPAEPSRTVTASAAQDAVEKTLPAGQPRMPFPAAGPVDRPAVRHALPSYYPAALRPAPVDRSAVQTAGGKPAPDAGEPATAKPSPVAPVVKPAGAVEFGPWVPVRPAMPGPVVADRGNGPLITELRTPGVMVVAGEIEENGRAVPAVAVVPVQLEGQSVAQPPEKLPAPQPLLDPKDKVPNPLGTPQVGQGPGEPVAAPGDAANDYLRALESPTPGYRLKLDQAIELGVLTAREFQDRREDVYLAALTITLDRFNFAAMPLFVEQAVRQSTGGALIHAGQAWNLTTTPSISKLFPTGALLTAQLANQVVIDLGSGKPTTAMSTATLNLMQPFLRGGGYAVTLEPLTQDERSLVYAMRSFARFRKLFFVSVAASNPNGYTNNPYGLAGLSVNLGRGIGQNLTAPSVGYLPLLSQLAVLNNQKKNVAALERLLRLYQAFREGGQFNDLQVGQVEVQLLNNRFSLLGSPASTNNSQSGIRGYLDTLDNFKLQLGLPLTTNIELDDEPLVPIRRQLTKFEDVYAQVQAIELAGAKYDRAEPVGGFRQRWLTLFTTSPLVQGTPFAKQITERWASWAPEKLNTDQVRARLTTVREERRKLLADRIDRELKKLPEPPAAVARRAALDAEIDLGEFELRVRDYEAQPWVRKVGKERDVAQDTAFAAVYNAFYQVVLEARNDRLADLYANWPKLPTLPVTGFDVLGSSLDDAYTAVVQAALSNRLDLMNARASVVDSWRQIAVTANALQGVFNVDYNLTSTTPADSKNPFAFASSRSTSSLTFNFQLPLVRRAERNAYRAALISYQRARRFLMAFEDNIANDVRSDVRELRTIAQLYRLQQRVIELQYAQVDSATAVLFAPPAPGTNTDAAAAAALTTQVLNAQANLVTAQNTLYQTWIAYLTSRMNFYLDLELMQLDDRGVWIDELYSRTRATNRPDAQQSGERLPAPAPAPAPVAAVPPRGGDGQGVRP</sequence>
<dbReference type="RefSeq" id="WP_171469790.1">
    <property type="nucleotide sequence ID" value="NZ_CP053452.2"/>
</dbReference>
<reference evidence="3" key="1">
    <citation type="submission" date="2020-05" db="EMBL/GenBank/DDBJ databases">
        <title>Frigoriglobus tundricola gen. nov., sp. nov., a psychrotolerant cellulolytic planctomycete of the family Gemmataceae with two divergent copies of 16S rRNA gene.</title>
        <authorList>
            <person name="Kulichevskaya I.S."/>
            <person name="Ivanova A.A."/>
            <person name="Naumoff D.G."/>
            <person name="Beletsky A.V."/>
            <person name="Rijpstra W.I.C."/>
            <person name="Sinninghe Damste J.S."/>
            <person name="Mardanov A.V."/>
            <person name="Ravin N.V."/>
            <person name="Dedysh S.N."/>
        </authorList>
    </citation>
    <scope>NUCLEOTIDE SEQUENCE [LARGE SCALE GENOMIC DNA]</scope>
    <source>
        <strain evidence="3">PL17</strain>
    </source>
</reference>
<dbReference type="SUPFAM" id="SSF56954">
    <property type="entry name" value="Outer membrane efflux proteins (OEP)"/>
    <property type="match status" value="1"/>
</dbReference>
<feature type="region of interest" description="Disordered" evidence="1">
    <location>
        <begin position="304"/>
        <end position="345"/>
    </location>
</feature>
<dbReference type="PANTHER" id="PTHR30203">
    <property type="entry name" value="OUTER MEMBRANE CATION EFFLUX PROTEIN"/>
    <property type="match status" value="1"/>
</dbReference>
<feature type="compositionally biased region" description="Polar residues" evidence="1">
    <location>
        <begin position="1070"/>
        <end position="1079"/>
    </location>
</feature>